<dbReference type="Gene3D" id="1.20.272.10">
    <property type="match status" value="1"/>
</dbReference>
<dbReference type="GO" id="GO:0005524">
    <property type="term" value="F:ATP binding"/>
    <property type="evidence" value="ECO:0007669"/>
    <property type="project" value="UniProtKB-KW"/>
</dbReference>
<comment type="subunit">
    <text evidence="11">DNA polymerase III contains a core (composed of alpha, epsilon and theta chains) that associates with a tau subunit. This core dimerizes to form the POLIII' complex. PolIII' associates with the gamma complex (composed of gamma, delta, delta', psi and chi chains) and with the beta chain to form the complete DNA polymerase III complex.</text>
</comment>
<comment type="caution">
    <text evidence="14">The sequence shown here is derived from an EMBL/GenBank/DDBJ whole genome shotgun (WGS) entry which is preliminary data.</text>
</comment>
<dbReference type="AlphaFoldDB" id="A0A2H0LPY9"/>
<evidence type="ECO:0000256" key="1">
    <source>
        <dbReference type="ARBA" id="ARBA00006360"/>
    </source>
</evidence>
<dbReference type="EC" id="2.7.7.7" evidence="11"/>
<dbReference type="PANTHER" id="PTHR11669:SF0">
    <property type="entry name" value="PROTEIN STICHEL-LIKE 2"/>
    <property type="match status" value="1"/>
</dbReference>
<evidence type="ECO:0000313" key="15">
    <source>
        <dbReference type="Proteomes" id="UP000230859"/>
    </source>
</evidence>
<evidence type="ECO:0000256" key="7">
    <source>
        <dbReference type="ARBA" id="ARBA00022833"/>
    </source>
</evidence>
<evidence type="ECO:0000256" key="9">
    <source>
        <dbReference type="ARBA" id="ARBA00022932"/>
    </source>
</evidence>
<keyword evidence="7" id="KW-0862">Zinc</keyword>
<dbReference type="PRINTS" id="PR00300">
    <property type="entry name" value="CLPPROTEASEA"/>
</dbReference>
<dbReference type="Pfam" id="PF20964">
    <property type="entry name" value="DnaX_C"/>
    <property type="match status" value="1"/>
</dbReference>
<evidence type="ECO:0000256" key="4">
    <source>
        <dbReference type="ARBA" id="ARBA00022705"/>
    </source>
</evidence>
<dbReference type="NCBIfam" id="NF004046">
    <property type="entry name" value="PRK05563.1"/>
    <property type="match status" value="1"/>
</dbReference>
<dbReference type="Pfam" id="PF22608">
    <property type="entry name" value="DNAX_ATPase_lid"/>
    <property type="match status" value="1"/>
</dbReference>
<keyword evidence="4 11" id="KW-0235">DNA replication</keyword>
<comment type="similarity">
    <text evidence="1 11">Belongs to the DnaX/STICHEL family.</text>
</comment>
<evidence type="ECO:0000256" key="3">
    <source>
        <dbReference type="ARBA" id="ARBA00022695"/>
    </source>
</evidence>
<dbReference type="InterPro" id="IPR012763">
    <property type="entry name" value="DNA_pol_III_sug/sutau_N"/>
</dbReference>
<dbReference type="EMBL" id="PCVY01000044">
    <property type="protein sequence ID" value="PIQ86421.1"/>
    <property type="molecule type" value="Genomic_DNA"/>
</dbReference>
<dbReference type="InterPro" id="IPR008921">
    <property type="entry name" value="DNA_pol3_clamp-load_cplx_C"/>
</dbReference>
<dbReference type="GO" id="GO:0009360">
    <property type="term" value="C:DNA polymerase III complex"/>
    <property type="evidence" value="ECO:0007669"/>
    <property type="project" value="InterPro"/>
</dbReference>
<keyword evidence="2 11" id="KW-0808">Transferase</keyword>
<dbReference type="Proteomes" id="UP000230859">
    <property type="component" value="Unassembled WGS sequence"/>
</dbReference>
<evidence type="ECO:0000259" key="13">
    <source>
        <dbReference type="SMART" id="SM00382"/>
    </source>
</evidence>
<dbReference type="Gene3D" id="3.40.50.300">
    <property type="entry name" value="P-loop containing nucleotide triphosphate hydrolases"/>
    <property type="match status" value="1"/>
</dbReference>
<evidence type="ECO:0000256" key="12">
    <source>
        <dbReference type="SAM" id="MobiDB-lite"/>
    </source>
</evidence>
<dbReference type="SUPFAM" id="SSF48019">
    <property type="entry name" value="post-AAA+ oligomerization domain-like"/>
    <property type="match status" value="1"/>
</dbReference>
<sequence>MSYLVFARKFRPQTFDDVVGQEHVTTTLKNAIQKKRIAQSFLFSGSRGIGKTSTARILAKALNCEKPTQADPCNRCDTCLEISNGTSLDVLEIDGASNRGIDEIRTLRENVKFKPARGQYKVYIIDEVHMLTGEAFNALLKTLEEPPSHVKFIFATTEPHKVPLTILSRCQRFHFKRVSSADIHAKLKAIAKQEKIKAKDNVLYLIAKSAEGSLRDAESLLDQLTSFSEGEIKEEDVIFSLGLTSTEVYFKFFEALKGRNSAQVLKLIHELVGEGKDIEQFLKGLLEGFRDLLVLSLGEPKEGWIEQDEDTIKTLGKWAKQFGRDELFLIVSLLQQTIREIRWSRTPRFLAEICLLKIANRADLKSINDLLTELKNPAASPVVSSTRQSIGAGQTSVPEQKKKDQINLTVSKSAGYSDAATRAQTQVGLSPRLTRPAHSQNSNLSLSDIETVWPELLARVKEKRMSIGMFLSESAPIEAGGTRVVFGFPAEFKFHKETIEQQNNKLFVRDILSELLGCQAEVVFVLTEAEQVEKPAAGQPVKDPNVDIVMSAMEIFEGSKVIRKT</sequence>
<accession>A0A2H0LPY9</accession>
<evidence type="ECO:0000256" key="6">
    <source>
        <dbReference type="ARBA" id="ARBA00022741"/>
    </source>
</evidence>
<dbReference type="CDD" id="cd18137">
    <property type="entry name" value="HLD_clamp_pol_III_gamma_tau"/>
    <property type="match status" value="1"/>
</dbReference>
<dbReference type="PANTHER" id="PTHR11669">
    <property type="entry name" value="REPLICATION FACTOR C / DNA POLYMERASE III GAMMA-TAU SUBUNIT"/>
    <property type="match status" value="1"/>
</dbReference>
<gene>
    <name evidence="11" type="primary">dnaX</name>
    <name evidence="14" type="ORF">COV74_05005</name>
</gene>
<dbReference type="SUPFAM" id="SSF52540">
    <property type="entry name" value="P-loop containing nucleoside triphosphate hydrolases"/>
    <property type="match status" value="1"/>
</dbReference>
<dbReference type="InterPro" id="IPR045085">
    <property type="entry name" value="HLD_clamp_pol_III_gamma_tau"/>
</dbReference>
<dbReference type="GO" id="GO:0046872">
    <property type="term" value="F:metal ion binding"/>
    <property type="evidence" value="ECO:0007669"/>
    <property type="project" value="UniProtKB-KW"/>
</dbReference>
<evidence type="ECO:0000256" key="10">
    <source>
        <dbReference type="ARBA" id="ARBA00049244"/>
    </source>
</evidence>
<evidence type="ECO:0000256" key="8">
    <source>
        <dbReference type="ARBA" id="ARBA00022840"/>
    </source>
</evidence>
<keyword evidence="5" id="KW-0479">Metal-binding</keyword>
<dbReference type="GO" id="GO:0003887">
    <property type="term" value="F:DNA-directed DNA polymerase activity"/>
    <property type="evidence" value="ECO:0007669"/>
    <property type="project" value="UniProtKB-KW"/>
</dbReference>
<keyword evidence="6 11" id="KW-0547">Nucleotide-binding</keyword>
<comment type="catalytic activity">
    <reaction evidence="10 11">
        <text>DNA(n) + a 2'-deoxyribonucleoside 5'-triphosphate = DNA(n+1) + diphosphate</text>
        <dbReference type="Rhea" id="RHEA:22508"/>
        <dbReference type="Rhea" id="RHEA-COMP:17339"/>
        <dbReference type="Rhea" id="RHEA-COMP:17340"/>
        <dbReference type="ChEBI" id="CHEBI:33019"/>
        <dbReference type="ChEBI" id="CHEBI:61560"/>
        <dbReference type="ChEBI" id="CHEBI:173112"/>
        <dbReference type="EC" id="2.7.7.7"/>
    </reaction>
</comment>
<dbReference type="Pfam" id="PF13177">
    <property type="entry name" value="DNA_pol3_delta2"/>
    <property type="match status" value="1"/>
</dbReference>
<proteinExistence type="inferred from homology"/>
<dbReference type="InterPro" id="IPR027417">
    <property type="entry name" value="P-loop_NTPase"/>
</dbReference>
<comment type="function">
    <text evidence="11">DNA polymerase III is a complex, multichain enzyme responsible for most of the replicative synthesis in bacteria. This DNA polymerase also exhibits 3' to 5' exonuclease activity.</text>
</comment>
<evidence type="ECO:0000256" key="11">
    <source>
        <dbReference type="RuleBase" id="RU364063"/>
    </source>
</evidence>
<name>A0A2H0LPY9_9BACT</name>
<keyword evidence="8 11" id="KW-0067">ATP-binding</keyword>
<dbReference type="InterPro" id="IPR050238">
    <property type="entry name" value="DNA_Rep/Repair_Clamp_Loader"/>
</dbReference>
<dbReference type="Gene3D" id="1.10.8.60">
    <property type="match status" value="1"/>
</dbReference>
<keyword evidence="3 11" id="KW-0548">Nucleotidyltransferase</keyword>
<feature type="compositionally biased region" description="Polar residues" evidence="12">
    <location>
        <begin position="383"/>
        <end position="398"/>
    </location>
</feature>
<keyword evidence="9 11" id="KW-0239">DNA-directed DNA polymerase</keyword>
<evidence type="ECO:0000256" key="2">
    <source>
        <dbReference type="ARBA" id="ARBA00022679"/>
    </source>
</evidence>
<dbReference type="FunFam" id="1.10.8.60:FF:000013">
    <property type="entry name" value="DNA polymerase III subunit gamma/tau"/>
    <property type="match status" value="1"/>
</dbReference>
<dbReference type="GO" id="GO:0006261">
    <property type="term" value="P:DNA-templated DNA replication"/>
    <property type="evidence" value="ECO:0007669"/>
    <property type="project" value="TreeGrafter"/>
</dbReference>
<dbReference type="Pfam" id="PF12169">
    <property type="entry name" value="DNA_pol3_gamma3"/>
    <property type="match status" value="1"/>
</dbReference>
<dbReference type="GO" id="GO:0003677">
    <property type="term" value="F:DNA binding"/>
    <property type="evidence" value="ECO:0007669"/>
    <property type="project" value="InterPro"/>
</dbReference>
<dbReference type="InterPro" id="IPR048448">
    <property type="entry name" value="DnaX-like_C"/>
</dbReference>
<protein>
    <recommendedName>
        <fullName evidence="11">DNA polymerase III subunit gamma/tau</fullName>
        <ecNumber evidence="11">2.7.7.7</ecNumber>
    </recommendedName>
</protein>
<dbReference type="InterPro" id="IPR001270">
    <property type="entry name" value="ClpA/B"/>
</dbReference>
<dbReference type="SMART" id="SM00382">
    <property type="entry name" value="AAA"/>
    <property type="match status" value="1"/>
</dbReference>
<feature type="domain" description="AAA+ ATPase" evidence="13">
    <location>
        <begin position="37"/>
        <end position="179"/>
    </location>
</feature>
<feature type="region of interest" description="Disordered" evidence="12">
    <location>
        <begin position="383"/>
        <end position="404"/>
    </location>
</feature>
<dbReference type="NCBIfam" id="TIGR02397">
    <property type="entry name" value="dnaX_nterm"/>
    <property type="match status" value="1"/>
</dbReference>
<evidence type="ECO:0000313" key="14">
    <source>
        <dbReference type="EMBL" id="PIQ86421.1"/>
    </source>
</evidence>
<dbReference type="CDD" id="cd00009">
    <property type="entry name" value="AAA"/>
    <property type="match status" value="1"/>
</dbReference>
<dbReference type="FunFam" id="3.40.50.300:FF:000014">
    <property type="entry name" value="DNA polymerase III subunit gamma/tau"/>
    <property type="match status" value="1"/>
</dbReference>
<dbReference type="InterPro" id="IPR003593">
    <property type="entry name" value="AAA+_ATPase"/>
</dbReference>
<reference evidence="14 15" key="1">
    <citation type="submission" date="2017-09" db="EMBL/GenBank/DDBJ databases">
        <title>Depth-based differentiation of microbial function through sediment-hosted aquifers and enrichment of novel symbionts in the deep terrestrial subsurface.</title>
        <authorList>
            <person name="Probst A.J."/>
            <person name="Ladd B."/>
            <person name="Jarett J.K."/>
            <person name="Geller-Mcgrath D.E."/>
            <person name="Sieber C.M."/>
            <person name="Emerson J.B."/>
            <person name="Anantharaman K."/>
            <person name="Thomas B.C."/>
            <person name="Malmstrom R."/>
            <person name="Stieglmeier M."/>
            <person name="Klingl A."/>
            <person name="Woyke T."/>
            <person name="Ryan C.M."/>
            <person name="Banfield J.F."/>
        </authorList>
    </citation>
    <scope>NUCLEOTIDE SEQUENCE [LARGE SCALE GENOMIC DNA]</scope>
    <source>
        <strain evidence="14">CG11_big_fil_rev_8_21_14_0_20_45_26</strain>
    </source>
</reference>
<dbReference type="InterPro" id="IPR022754">
    <property type="entry name" value="DNA_pol_III_gamma-3"/>
</dbReference>
<organism evidence="14 15">
    <name type="scientific">Candidatus Abzuiibacterium crystallinum</name>
    <dbReference type="NCBI Taxonomy" id="1974748"/>
    <lineage>
        <taxon>Bacteria</taxon>
        <taxon>Pseudomonadati</taxon>
        <taxon>Candidatus Omnitrophota</taxon>
        <taxon>Candidatus Abzuiibacterium</taxon>
    </lineage>
</organism>
<evidence type="ECO:0000256" key="5">
    <source>
        <dbReference type="ARBA" id="ARBA00022723"/>
    </source>
</evidence>